<evidence type="ECO:0000313" key="3">
    <source>
        <dbReference type="Proteomes" id="UP000618445"/>
    </source>
</evidence>
<accession>A0ABR8CGI7</accession>
<dbReference type="EMBL" id="JACJQY010000041">
    <property type="protein sequence ID" value="MBD2319070.1"/>
    <property type="molecule type" value="Genomic_DNA"/>
</dbReference>
<dbReference type="RefSeq" id="WP_190580680.1">
    <property type="nucleotide sequence ID" value="NZ_CAWPQU010000036.1"/>
</dbReference>
<feature type="coiled-coil region" evidence="1">
    <location>
        <begin position="40"/>
        <end position="67"/>
    </location>
</feature>
<gene>
    <name evidence="2" type="ORF">H6G05_19775</name>
</gene>
<evidence type="ECO:0000313" key="2">
    <source>
        <dbReference type="EMBL" id="MBD2319070.1"/>
    </source>
</evidence>
<evidence type="ECO:0000256" key="1">
    <source>
        <dbReference type="SAM" id="Coils"/>
    </source>
</evidence>
<name>A0ABR8CGI7_9CYAN</name>
<proteinExistence type="predicted"/>
<comment type="caution">
    <text evidence="2">The sequence shown here is derived from an EMBL/GenBank/DDBJ whole genome shotgun (WGS) entry which is preliminary data.</text>
</comment>
<dbReference type="Proteomes" id="UP000618445">
    <property type="component" value="Unassembled WGS sequence"/>
</dbReference>
<protein>
    <submittedName>
        <fullName evidence="2">Uncharacterized protein</fullName>
    </submittedName>
</protein>
<reference evidence="2 3" key="1">
    <citation type="journal article" date="2020" name="ISME J.">
        <title>Comparative genomics reveals insights into cyanobacterial evolution and habitat adaptation.</title>
        <authorList>
            <person name="Chen M.Y."/>
            <person name="Teng W.K."/>
            <person name="Zhao L."/>
            <person name="Hu C.X."/>
            <person name="Zhou Y.K."/>
            <person name="Han B.P."/>
            <person name="Song L.R."/>
            <person name="Shu W.S."/>
        </authorList>
    </citation>
    <scope>NUCLEOTIDE SEQUENCE [LARGE SCALE GENOMIC DNA]</scope>
    <source>
        <strain evidence="2 3">FACHB-1050</strain>
    </source>
</reference>
<sequence>MYSPNQTINNPLKALDALYQTGYRSNTLERALTKIVDIEIAIAHRQHTEIQTKIQNYEQQYQITSEDFYQRFNRGELGDTADFVEWSVFYDLRQAIRDRLKILQPQAD</sequence>
<keyword evidence="1" id="KW-0175">Coiled coil</keyword>
<organism evidence="2 3">
    <name type="scientific">Phormidium tenue FACHB-1050</name>
    <dbReference type="NCBI Taxonomy" id="2692857"/>
    <lineage>
        <taxon>Bacteria</taxon>
        <taxon>Bacillati</taxon>
        <taxon>Cyanobacteriota</taxon>
        <taxon>Cyanophyceae</taxon>
        <taxon>Oscillatoriophycideae</taxon>
        <taxon>Oscillatoriales</taxon>
        <taxon>Oscillatoriaceae</taxon>
        <taxon>Phormidium</taxon>
    </lineage>
</organism>
<keyword evidence="3" id="KW-1185">Reference proteome</keyword>